<name>A0AAD6R4V7_9ROSI</name>
<evidence type="ECO:0000313" key="2">
    <source>
        <dbReference type="Proteomes" id="UP001164929"/>
    </source>
</evidence>
<keyword evidence="2" id="KW-1185">Reference proteome</keyword>
<protein>
    <submittedName>
        <fullName evidence="1">Uncharacterized protein</fullName>
    </submittedName>
</protein>
<gene>
    <name evidence="1" type="ORF">NC653_011969</name>
</gene>
<accession>A0AAD6R4V7</accession>
<dbReference type="EMBL" id="JAQIZT010000004">
    <property type="protein sequence ID" value="KAJ7001722.1"/>
    <property type="molecule type" value="Genomic_DNA"/>
</dbReference>
<reference evidence="1 2" key="1">
    <citation type="journal article" date="2023" name="Mol. Ecol. Resour.">
        <title>Chromosome-level genome assembly of a triploid poplar Populus alba 'Berolinensis'.</title>
        <authorList>
            <person name="Chen S."/>
            <person name="Yu Y."/>
            <person name="Wang X."/>
            <person name="Wang S."/>
            <person name="Zhang T."/>
            <person name="Zhou Y."/>
            <person name="He R."/>
            <person name="Meng N."/>
            <person name="Wang Y."/>
            <person name="Liu W."/>
            <person name="Liu Z."/>
            <person name="Liu J."/>
            <person name="Guo Q."/>
            <person name="Huang H."/>
            <person name="Sederoff R.R."/>
            <person name="Wang G."/>
            <person name="Qu G."/>
            <person name="Chen S."/>
        </authorList>
    </citation>
    <scope>NUCLEOTIDE SEQUENCE [LARGE SCALE GENOMIC DNA]</scope>
    <source>
        <strain evidence="1">SC-2020</strain>
    </source>
</reference>
<comment type="caution">
    <text evidence="1">The sequence shown here is derived from an EMBL/GenBank/DDBJ whole genome shotgun (WGS) entry which is preliminary data.</text>
</comment>
<proteinExistence type="predicted"/>
<evidence type="ECO:0000313" key="1">
    <source>
        <dbReference type="EMBL" id="KAJ7001722.1"/>
    </source>
</evidence>
<sequence>METLKSISSRCACPSSHSEDLVEKAAVFEDSSGAGNQQCYPSEVFMFISTTLSTRYFVFQ</sequence>
<organism evidence="1 2">
    <name type="scientific">Populus alba x Populus x berolinensis</name>
    <dbReference type="NCBI Taxonomy" id="444605"/>
    <lineage>
        <taxon>Eukaryota</taxon>
        <taxon>Viridiplantae</taxon>
        <taxon>Streptophyta</taxon>
        <taxon>Embryophyta</taxon>
        <taxon>Tracheophyta</taxon>
        <taxon>Spermatophyta</taxon>
        <taxon>Magnoliopsida</taxon>
        <taxon>eudicotyledons</taxon>
        <taxon>Gunneridae</taxon>
        <taxon>Pentapetalae</taxon>
        <taxon>rosids</taxon>
        <taxon>fabids</taxon>
        <taxon>Malpighiales</taxon>
        <taxon>Salicaceae</taxon>
        <taxon>Saliceae</taxon>
        <taxon>Populus</taxon>
    </lineage>
</organism>
<dbReference type="Proteomes" id="UP001164929">
    <property type="component" value="Chromosome 4"/>
</dbReference>
<dbReference type="AlphaFoldDB" id="A0AAD6R4V7"/>